<gene>
    <name evidence="6" type="primary">Aste57867_12039</name>
    <name evidence="5" type="ORF">As57867_011994</name>
    <name evidence="6" type="ORF">ASTE57867_12039</name>
</gene>
<dbReference type="CDD" id="cd12872">
    <property type="entry name" value="SPRY_Ash2"/>
    <property type="match status" value="1"/>
</dbReference>
<dbReference type="PANTHER" id="PTHR10598:SF0">
    <property type="entry name" value="SET1_ASH2 HISTONE METHYLTRANSFERASE COMPLEX SUBUNIT ASH2"/>
    <property type="match status" value="1"/>
</dbReference>
<evidence type="ECO:0000313" key="5">
    <source>
        <dbReference type="EMBL" id="KAF0697267.1"/>
    </source>
</evidence>
<dbReference type="PANTHER" id="PTHR10598">
    <property type="entry name" value="SET1/ASH2 HISTONE METHYLTRANSFERASE COMPLEX SUBUNIT ASH2"/>
    <property type="match status" value="1"/>
</dbReference>
<comment type="subcellular location">
    <subcellularLocation>
        <location evidence="1">Nucleus</location>
    </subcellularLocation>
</comment>
<dbReference type="InterPro" id="IPR003877">
    <property type="entry name" value="SPRY_dom"/>
</dbReference>
<dbReference type="InterPro" id="IPR013320">
    <property type="entry name" value="ConA-like_dom_sf"/>
</dbReference>
<proteinExistence type="predicted"/>
<name>A0A485KUI0_9STRA</name>
<evidence type="ECO:0000313" key="7">
    <source>
        <dbReference type="Proteomes" id="UP000332933"/>
    </source>
</evidence>
<keyword evidence="7" id="KW-1185">Reference proteome</keyword>
<dbReference type="InterPro" id="IPR037353">
    <property type="entry name" value="ASH2"/>
</dbReference>
<reference evidence="6 7" key="1">
    <citation type="submission" date="2019-03" db="EMBL/GenBank/DDBJ databases">
        <authorList>
            <person name="Gaulin E."/>
            <person name="Dumas B."/>
        </authorList>
    </citation>
    <scope>NUCLEOTIDE SEQUENCE [LARGE SCALE GENOMIC DNA]</scope>
    <source>
        <strain evidence="6">CBS 568.67</strain>
    </source>
</reference>
<dbReference type="Proteomes" id="UP000332933">
    <property type="component" value="Unassembled WGS sequence"/>
</dbReference>
<dbReference type="OrthoDB" id="10266026at2759"/>
<dbReference type="SUPFAM" id="SSF49899">
    <property type="entry name" value="Concanavalin A-like lectins/glucanases"/>
    <property type="match status" value="1"/>
</dbReference>
<dbReference type="Gene3D" id="2.60.120.920">
    <property type="match status" value="1"/>
</dbReference>
<accession>A0A485KUI0</accession>
<evidence type="ECO:0000256" key="2">
    <source>
        <dbReference type="ARBA" id="ARBA00023242"/>
    </source>
</evidence>
<evidence type="ECO:0000259" key="4">
    <source>
        <dbReference type="PROSITE" id="PS50188"/>
    </source>
</evidence>
<dbReference type="GO" id="GO:0048188">
    <property type="term" value="C:Set1C/COMPASS complex"/>
    <property type="evidence" value="ECO:0007669"/>
    <property type="project" value="InterPro"/>
</dbReference>
<dbReference type="EMBL" id="VJMH01005336">
    <property type="protein sequence ID" value="KAF0697267.1"/>
    <property type="molecule type" value="Genomic_DNA"/>
</dbReference>
<evidence type="ECO:0000256" key="3">
    <source>
        <dbReference type="SAM" id="MobiDB-lite"/>
    </source>
</evidence>
<protein>
    <submittedName>
        <fullName evidence="6">Aste57867_12039 protein</fullName>
    </submittedName>
</protein>
<dbReference type="AlphaFoldDB" id="A0A485KUI0"/>
<evidence type="ECO:0000313" key="6">
    <source>
        <dbReference type="EMBL" id="VFT88894.1"/>
    </source>
</evidence>
<dbReference type="SMART" id="SM00449">
    <property type="entry name" value="SPRY"/>
    <property type="match status" value="1"/>
</dbReference>
<feature type="region of interest" description="Disordered" evidence="3">
    <location>
        <begin position="1"/>
        <end position="39"/>
    </location>
</feature>
<evidence type="ECO:0000256" key="1">
    <source>
        <dbReference type="ARBA" id="ARBA00004123"/>
    </source>
</evidence>
<organism evidence="6 7">
    <name type="scientific">Aphanomyces stellatus</name>
    <dbReference type="NCBI Taxonomy" id="120398"/>
    <lineage>
        <taxon>Eukaryota</taxon>
        <taxon>Sar</taxon>
        <taxon>Stramenopiles</taxon>
        <taxon>Oomycota</taxon>
        <taxon>Saprolegniomycetes</taxon>
        <taxon>Saprolegniales</taxon>
        <taxon>Verrucalvaceae</taxon>
        <taxon>Aphanomyces</taxon>
    </lineage>
</organism>
<feature type="compositionally biased region" description="Basic and acidic residues" evidence="3">
    <location>
        <begin position="1"/>
        <end position="23"/>
    </location>
</feature>
<dbReference type="GO" id="GO:0000976">
    <property type="term" value="F:transcription cis-regulatory region binding"/>
    <property type="evidence" value="ECO:0007669"/>
    <property type="project" value="TreeGrafter"/>
</dbReference>
<dbReference type="InterPro" id="IPR043136">
    <property type="entry name" value="B30.2/SPRY_sf"/>
</dbReference>
<dbReference type="Pfam" id="PF00622">
    <property type="entry name" value="SPRY"/>
    <property type="match status" value="2"/>
</dbReference>
<dbReference type="PROSITE" id="PS50188">
    <property type="entry name" value="B302_SPRY"/>
    <property type="match status" value="1"/>
</dbReference>
<dbReference type="InterPro" id="IPR001870">
    <property type="entry name" value="B30.2/SPRY"/>
</dbReference>
<feature type="domain" description="B30.2/SPRY" evidence="4">
    <location>
        <begin position="16"/>
        <end position="206"/>
    </location>
</feature>
<sequence>MMKHPEDATPTKRARVDEKKDETPSAVGTPTPQEDKKDDTRWVEKGCLLGLSEDGLTVTGTKGYCMARTNASVKLGTYYYEIKLQESTEPYHVRFGWGTKKGDINAPVGFDEFSYAYRDIGGVTVHKSRRSESYGESFGVGDVVGALICVNWEEEEKKPASDTTTLQGRFVPPSLVKSVSDSAPMSPCVDKASYIRFFVNGRDQGVAFEALTFDHYYPCVSVYGNGGVRANFGPTFVFPPPLGASPVASTDNITI</sequence>
<dbReference type="EMBL" id="CAADRA010005357">
    <property type="protein sequence ID" value="VFT88894.1"/>
    <property type="molecule type" value="Genomic_DNA"/>
</dbReference>
<reference evidence="5" key="2">
    <citation type="submission" date="2019-06" db="EMBL/GenBank/DDBJ databases">
        <title>Genomics analysis of Aphanomyces spp. identifies a new class of oomycete effector associated with host adaptation.</title>
        <authorList>
            <person name="Gaulin E."/>
        </authorList>
    </citation>
    <scope>NUCLEOTIDE SEQUENCE</scope>
    <source>
        <strain evidence="5">CBS 578.67</strain>
    </source>
</reference>
<keyword evidence="2" id="KW-0539">Nucleus</keyword>